<organism evidence="3 4">
    <name type="scientific">Elysia chlorotica</name>
    <name type="common">Eastern emerald elysia</name>
    <name type="synonym">Sea slug</name>
    <dbReference type="NCBI Taxonomy" id="188477"/>
    <lineage>
        <taxon>Eukaryota</taxon>
        <taxon>Metazoa</taxon>
        <taxon>Spiralia</taxon>
        <taxon>Lophotrochozoa</taxon>
        <taxon>Mollusca</taxon>
        <taxon>Gastropoda</taxon>
        <taxon>Heterobranchia</taxon>
        <taxon>Euthyneura</taxon>
        <taxon>Panpulmonata</taxon>
        <taxon>Sacoglossa</taxon>
        <taxon>Placobranchoidea</taxon>
        <taxon>Plakobranchidae</taxon>
        <taxon>Elysia</taxon>
    </lineage>
</organism>
<evidence type="ECO:0000259" key="2">
    <source>
        <dbReference type="PROSITE" id="PS50879"/>
    </source>
</evidence>
<dbReference type="SUPFAM" id="SSF53098">
    <property type="entry name" value="Ribonuclease H-like"/>
    <property type="match status" value="1"/>
</dbReference>
<dbReference type="AlphaFoldDB" id="A0A433T499"/>
<dbReference type="PROSITE" id="PS50879">
    <property type="entry name" value="RNASE_H_1"/>
    <property type="match status" value="1"/>
</dbReference>
<dbReference type="Gene3D" id="3.30.420.10">
    <property type="entry name" value="Ribonuclease H-like superfamily/Ribonuclease H"/>
    <property type="match status" value="1"/>
</dbReference>
<accession>A0A433T499</accession>
<dbReference type="EMBL" id="RQTK01000669">
    <property type="protein sequence ID" value="RUS76346.1"/>
    <property type="molecule type" value="Genomic_DNA"/>
</dbReference>
<dbReference type="STRING" id="188477.A0A433T499"/>
<feature type="region of interest" description="Disordered" evidence="1">
    <location>
        <begin position="258"/>
        <end position="309"/>
    </location>
</feature>
<comment type="caution">
    <text evidence="3">The sequence shown here is derived from an EMBL/GenBank/DDBJ whole genome shotgun (WGS) entry which is preliminary data.</text>
</comment>
<feature type="compositionally biased region" description="Pro residues" evidence="1">
    <location>
        <begin position="284"/>
        <end position="296"/>
    </location>
</feature>
<dbReference type="OrthoDB" id="6154617at2759"/>
<gene>
    <name evidence="3" type="ORF">EGW08_015876</name>
</gene>
<evidence type="ECO:0000256" key="1">
    <source>
        <dbReference type="SAM" id="MobiDB-lite"/>
    </source>
</evidence>
<dbReference type="Pfam" id="PF00075">
    <property type="entry name" value="RNase_H"/>
    <property type="match status" value="1"/>
</dbReference>
<sequence>MRPGVSAKASIFTAEAVALCMALDSVSTSRKDTFLILSGSLSLVKVVGEANSKNPKIIINIKILEQIHEIQKNGKKIVLSWIPSHVGIKGNEIVDELAKIGLELEPTQMQIPASDAKPNIHTFIRENWKARWNNMTSNKLHCVQPHLGHWPGISQARRRDQVVLDRVRLEHSHLTHAFLLRGEEPPLCQTCNCELSILVDCPFFYQGRNLYLASKPLESIFTYLAHFMAASNSKTPSPISEKAQTLHKFNYTEEWKTKETEMDNAASKQSPSVKTFLDPESALPQPPPPPPLPPPFLKSNDSQGQQITRLDPNCVTWMKKCLL</sequence>
<protein>
    <recommendedName>
        <fullName evidence="2">RNase H type-1 domain-containing protein</fullName>
    </recommendedName>
</protein>
<evidence type="ECO:0000313" key="4">
    <source>
        <dbReference type="Proteomes" id="UP000271974"/>
    </source>
</evidence>
<dbReference type="Proteomes" id="UP000271974">
    <property type="component" value="Unassembled WGS sequence"/>
</dbReference>
<evidence type="ECO:0000313" key="3">
    <source>
        <dbReference type="EMBL" id="RUS76346.1"/>
    </source>
</evidence>
<dbReference type="CDD" id="cd09276">
    <property type="entry name" value="Rnase_HI_RT_non_LTR"/>
    <property type="match status" value="1"/>
</dbReference>
<keyword evidence="4" id="KW-1185">Reference proteome</keyword>
<feature type="domain" description="RNase H type-1" evidence="2">
    <location>
        <begin position="1"/>
        <end position="103"/>
    </location>
</feature>
<feature type="compositionally biased region" description="Polar residues" evidence="1">
    <location>
        <begin position="299"/>
        <end position="308"/>
    </location>
</feature>
<dbReference type="InterPro" id="IPR036397">
    <property type="entry name" value="RNaseH_sf"/>
</dbReference>
<dbReference type="GO" id="GO:0003676">
    <property type="term" value="F:nucleic acid binding"/>
    <property type="evidence" value="ECO:0007669"/>
    <property type="project" value="InterPro"/>
</dbReference>
<dbReference type="InterPro" id="IPR002156">
    <property type="entry name" value="RNaseH_domain"/>
</dbReference>
<name>A0A433T499_ELYCH</name>
<dbReference type="GO" id="GO:0004523">
    <property type="term" value="F:RNA-DNA hybrid ribonuclease activity"/>
    <property type="evidence" value="ECO:0007669"/>
    <property type="project" value="InterPro"/>
</dbReference>
<proteinExistence type="predicted"/>
<reference evidence="3 4" key="1">
    <citation type="submission" date="2019-01" db="EMBL/GenBank/DDBJ databases">
        <title>A draft genome assembly of the solar-powered sea slug Elysia chlorotica.</title>
        <authorList>
            <person name="Cai H."/>
            <person name="Li Q."/>
            <person name="Fang X."/>
            <person name="Li J."/>
            <person name="Curtis N.E."/>
            <person name="Altenburger A."/>
            <person name="Shibata T."/>
            <person name="Feng M."/>
            <person name="Maeda T."/>
            <person name="Schwartz J.A."/>
            <person name="Shigenobu S."/>
            <person name="Lundholm N."/>
            <person name="Nishiyama T."/>
            <person name="Yang H."/>
            <person name="Hasebe M."/>
            <person name="Li S."/>
            <person name="Pierce S.K."/>
            <person name="Wang J."/>
        </authorList>
    </citation>
    <scope>NUCLEOTIDE SEQUENCE [LARGE SCALE GENOMIC DNA]</scope>
    <source>
        <strain evidence="3">EC2010</strain>
        <tissue evidence="3">Whole organism of an adult</tissue>
    </source>
</reference>
<dbReference type="InterPro" id="IPR012337">
    <property type="entry name" value="RNaseH-like_sf"/>
</dbReference>